<dbReference type="EMBL" id="JBEPME010000004">
    <property type="protein sequence ID" value="MET3657971.1"/>
    <property type="molecule type" value="Genomic_DNA"/>
</dbReference>
<sequence>MNPLFSIWSQPSTTIRYIIGHKSMMYPFILISISALINSIMAFADLGFFNGFSLFTTLVVVLFSSLLSGLAGWGVVIVAYTWIGKLLGGTGTMRKMGLATGASAIPMIWTAPIGVIAISLYGQQLFATPTGPLGTNMSVGFFFFQTWIMLAISIFGLVVESKAIGIVHNFSAWRGFGTMMLFMCFIVVISIIILGSIFSILLAM</sequence>
<reference evidence="6 7" key="1">
    <citation type="submission" date="2024-06" db="EMBL/GenBank/DDBJ databases">
        <title>Sorghum-associated microbial communities from plants grown in Nebraska, USA.</title>
        <authorList>
            <person name="Schachtman D."/>
        </authorList>
    </citation>
    <scope>NUCLEOTIDE SEQUENCE [LARGE SCALE GENOMIC DNA]</scope>
    <source>
        <strain evidence="6 7">1288</strain>
    </source>
</reference>
<evidence type="ECO:0000256" key="1">
    <source>
        <dbReference type="ARBA" id="ARBA00004141"/>
    </source>
</evidence>
<protein>
    <recommendedName>
        <fullName evidence="5">Yip1 domain-containing protein</fullName>
    </recommendedName>
</protein>
<feature type="domain" description="Yip1" evidence="5">
    <location>
        <begin position="6"/>
        <end position="192"/>
    </location>
</feature>
<evidence type="ECO:0000259" key="5">
    <source>
        <dbReference type="Pfam" id="PF04893"/>
    </source>
</evidence>
<gene>
    <name evidence="6" type="ORF">ABIC55_003068</name>
</gene>
<evidence type="ECO:0000256" key="4">
    <source>
        <dbReference type="ARBA" id="ARBA00023136"/>
    </source>
</evidence>
<dbReference type="InterPro" id="IPR006977">
    <property type="entry name" value="Yip1_dom"/>
</dbReference>
<keyword evidence="2" id="KW-0812">Transmembrane</keyword>
<keyword evidence="3" id="KW-1133">Transmembrane helix</keyword>
<dbReference type="Proteomes" id="UP001549104">
    <property type="component" value="Unassembled WGS sequence"/>
</dbReference>
<evidence type="ECO:0000313" key="6">
    <source>
        <dbReference type="EMBL" id="MET3657971.1"/>
    </source>
</evidence>
<evidence type="ECO:0000256" key="3">
    <source>
        <dbReference type="ARBA" id="ARBA00022989"/>
    </source>
</evidence>
<comment type="subcellular location">
    <subcellularLocation>
        <location evidence="1">Membrane</location>
        <topology evidence="1">Multi-pass membrane protein</topology>
    </subcellularLocation>
</comment>
<dbReference type="Pfam" id="PF04893">
    <property type="entry name" value="Yip1"/>
    <property type="match status" value="1"/>
</dbReference>
<dbReference type="RefSeq" id="WP_067206807.1">
    <property type="nucleotide sequence ID" value="NZ_CP014616.1"/>
</dbReference>
<comment type="caution">
    <text evidence="6">The sequence shown here is derived from an EMBL/GenBank/DDBJ whole genome shotgun (WGS) entry which is preliminary data.</text>
</comment>
<organism evidence="6 7">
    <name type="scientific">Sporosarcina psychrophila</name>
    <name type="common">Bacillus psychrophilus</name>
    <dbReference type="NCBI Taxonomy" id="1476"/>
    <lineage>
        <taxon>Bacteria</taxon>
        <taxon>Bacillati</taxon>
        <taxon>Bacillota</taxon>
        <taxon>Bacilli</taxon>
        <taxon>Bacillales</taxon>
        <taxon>Caryophanaceae</taxon>
        <taxon>Sporosarcina</taxon>
    </lineage>
</organism>
<keyword evidence="4" id="KW-0472">Membrane</keyword>
<accession>A0ABV2KA57</accession>
<proteinExistence type="predicted"/>
<name>A0ABV2KA57_SPOPS</name>
<evidence type="ECO:0000313" key="7">
    <source>
        <dbReference type="Proteomes" id="UP001549104"/>
    </source>
</evidence>
<keyword evidence="7" id="KW-1185">Reference proteome</keyword>
<evidence type="ECO:0000256" key="2">
    <source>
        <dbReference type="ARBA" id="ARBA00022692"/>
    </source>
</evidence>